<dbReference type="GO" id="GO:0016603">
    <property type="term" value="F:glutaminyl-peptide cyclotransferase activity"/>
    <property type="evidence" value="ECO:0007669"/>
    <property type="project" value="InterPro"/>
</dbReference>
<dbReference type="Pfam" id="PF05096">
    <property type="entry name" value="Glu_cyclase_2"/>
    <property type="match status" value="1"/>
</dbReference>
<evidence type="ECO:0000313" key="1">
    <source>
        <dbReference type="EMBL" id="TVM16371.1"/>
    </source>
</evidence>
<proteinExistence type="predicted"/>
<gene>
    <name evidence="1" type="ORF">DPQ33_12160</name>
</gene>
<sequence>MTNQSGRISRRRFLTLAGSAAVLGLPWRGHCASGLPVREVRILSTHHHDPGAFTQGLLLADGLLYESTGGYGHSDVRKVEPQTGRVLLRHDLPKEYFGEGLARVGKTLYQLTWREGTALLYDAETLNPTGRLAYSGEGWGLAWDGQRFFMSDGSAHITTRNRDFRKEAATMVTGDHGPVDQLNELELIPGALLANVWQSWRVAYIDMKSGRVVLWLDLTPLRDDMERRGERYGVANGLAWDGPGGRLLVTGKNWPTLYAVRF</sequence>
<dbReference type="RefSeq" id="WP_144303495.1">
    <property type="nucleotide sequence ID" value="NZ_QMIE01000011.1"/>
</dbReference>
<dbReference type="Proteomes" id="UP000448292">
    <property type="component" value="Unassembled WGS sequence"/>
</dbReference>
<dbReference type="EMBL" id="QMIE01000011">
    <property type="protein sequence ID" value="TVM16371.1"/>
    <property type="molecule type" value="Genomic_DNA"/>
</dbReference>
<protein>
    <submittedName>
        <fullName evidence="1">Glutaminyl-peptide cyclotransferase</fullName>
    </submittedName>
</protein>
<name>A0A7M3MDM2_9BACT</name>
<dbReference type="PANTHER" id="PTHR31270:SF1">
    <property type="entry name" value="GLUTAMINYL-PEPTIDE CYCLOTRANSFERASE"/>
    <property type="match status" value="1"/>
</dbReference>
<keyword evidence="2" id="KW-1185">Reference proteome</keyword>
<dbReference type="OrthoDB" id="9783700at2"/>
<reference evidence="1 2" key="1">
    <citation type="submission" date="2018-06" db="EMBL/GenBank/DDBJ databases">
        <title>Complete genome of Desulfovibrio indonesiensis P37SLT.</title>
        <authorList>
            <person name="Crispim J.S."/>
            <person name="Vidigal P.M.P."/>
            <person name="Silva L.C.F."/>
            <person name="Laguardia C.N."/>
            <person name="Araujo L.C."/>
            <person name="Dias R.S."/>
            <person name="Sousa M.P."/>
            <person name="Paula S.O."/>
            <person name="Silva C."/>
        </authorList>
    </citation>
    <scope>NUCLEOTIDE SEQUENCE [LARGE SCALE GENOMIC DNA]</scope>
    <source>
        <strain evidence="1 2">P37SLT</strain>
    </source>
</reference>
<dbReference type="InterPro" id="IPR007788">
    <property type="entry name" value="QCT"/>
</dbReference>
<dbReference type="AlphaFoldDB" id="A0A7M3MDM2"/>
<accession>A0A7M3MDM2</accession>
<keyword evidence="1" id="KW-0808">Transferase</keyword>
<dbReference type="InterPro" id="IPR011044">
    <property type="entry name" value="Quino_amine_DH_bsu"/>
</dbReference>
<dbReference type="PANTHER" id="PTHR31270">
    <property type="entry name" value="GLUTAMINYL-PEPTIDE CYCLOTRANSFERASE"/>
    <property type="match status" value="1"/>
</dbReference>
<comment type="caution">
    <text evidence="1">The sequence shown here is derived from an EMBL/GenBank/DDBJ whole genome shotgun (WGS) entry which is preliminary data.</text>
</comment>
<dbReference type="SUPFAM" id="SSF50969">
    <property type="entry name" value="YVTN repeat-like/Quinoprotein amine dehydrogenase"/>
    <property type="match status" value="1"/>
</dbReference>
<evidence type="ECO:0000313" key="2">
    <source>
        <dbReference type="Proteomes" id="UP000448292"/>
    </source>
</evidence>
<organism evidence="1 2">
    <name type="scientific">Oceanidesulfovibrio indonesiensis</name>
    <dbReference type="NCBI Taxonomy" id="54767"/>
    <lineage>
        <taxon>Bacteria</taxon>
        <taxon>Pseudomonadati</taxon>
        <taxon>Thermodesulfobacteriota</taxon>
        <taxon>Desulfovibrionia</taxon>
        <taxon>Desulfovibrionales</taxon>
        <taxon>Desulfovibrionaceae</taxon>
        <taxon>Oceanidesulfovibrio</taxon>
    </lineage>
</organism>